<feature type="binding site" evidence="5">
    <location>
        <position position="132"/>
    </location>
    <ligand>
        <name>Fe cation</name>
        <dbReference type="ChEBI" id="CHEBI:24875"/>
        <label>1</label>
    </ligand>
</feature>
<sequence>MFINKLFKYVATNKNNNLYTKLLSNLKYPANLNSINQRRYYKKIYQVNNEINKTENKTETNCDGKIKKWPSDNKTQYNFHPEIEAALNQQINMEFKAFYNYLSMASYFGRVDVALPGCESFFLQMHHEEHEHALILKNYIKIRGGTVNLCTINPPNDQDWKCPLNAFKIALDLEMSVADELVAAEVIAQKHKDQITSDFIIDMLLKDQMKSINEMAKFVNVLSGIGDQSLTRFIFDKDLLKNYVSQKFNVIKNNKKNT</sequence>
<keyword evidence="6" id="KW-0560">Oxidoreductase</keyword>
<dbReference type="InterPro" id="IPR009078">
    <property type="entry name" value="Ferritin-like_SF"/>
</dbReference>
<dbReference type="Gene3D" id="1.20.1260.10">
    <property type="match status" value="1"/>
</dbReference>
<dbReference type="SUPFAM" id="SSF47240">
    <property type="entry name" value="Ferritin-like"/>
    <property type="match status" value="1"/>
</dbReference>
<dbReference type="OrthoDB" id="186462at2759"/>
<evidence type="ECO:0000256" key="4">
    <source>
        <dbReference type="ARBA" id="ARBA00023004"/>
    </source>
</evidence>
<comment type="catalytic activity">
    <reaction evidence="6">
        <text>4 Fe(2+) + O2 + 4 H(+) = 4 Fe(3+) + 2 H2O</text>
        <dbReference type="Rhea" id="RHEA:11148"/>
        <dbReference type="ChEBI" id="CHEBI:15377"/>
        <dbReference type="ChEBI" id="CHEBI:15378"/>
        <dbReference type="ChEBI" id="CHEBI:15379"/>
        <dbReference type="ChEBI" id="CHEBI:29033"/>
        <dbReference type="ChEBI" id="CHEBI:29034"/>
        <dbReference type="EC" id="1.16.3.1"/>
    </reaction>
</comment>
<evidence type="ECO:0000256" key="6">
    <source>
        <dbReference type="RuleBase" id="RU361145"/>
    </source>
</evidence>
<evidence type="ECO:0000313" key="8">
    <source>
        <dbReference type="EMBL" id="KAF7987532.1"/>
    </source>
</evidence>
<dbReference type="Proteomes" id="UP000639338">
    <property type="component" value="Unassembled WGS sequence"/>
</dbReference>
<dbReference type="InterPro" id="IPR009040">
    <property type="entry name" value="Ferritin-like_diiron"/>
</dbReference>
<comment type="function">
    <text evidence="6">Stores iron in a soluble, non-toxic, readily available form. Important for iron homeostasis. Iron is taken up in the ferrous form and deposited as ferric hydroxides after oxidation.</text>
</comment>
<comment type="caution">
    <text evidence="8">The sequence shown here is derived from an EMBL/GenBank/DDBJ whole genome shotgun (WGS) entry which is preliminary data.</text>
</comment>
<dbReference type="GO" id="GO:0005737">
    <property type="term" value="C:cytoplasm"/>
    <property type="evidence" value="ECO:0007669"/>
    <property type="project" value="TreeGrafter"/>
</dbReference>
<evidence type="ECO:0000256" key="1">
    <source>
        <dbReference type="ARBA" id="ARBA00007513"/>
    </source>
</evidence>
<accession>A0A834XKZ1</accession>
<dbReference type="GO" id="GO:0004322">
    <property type="term" value="F:ferroxidase activity"/>
    <property type="evidence" value="ECO:0007669"/>
    <property type="project" value="UniProtKB-EC"/>
</dbReference>
<name>A0A834XKZ1_APHGI</name>
<dbReference type="PROSITE" id="PS50905">
    <property type="entry name" value="FERRITIN_LIKE"/>
    <property type="match status" value="1"/>
</dbReference>
<dbReference type="InterPro" id="IPR012347">
    <property type="entry name" value="Ferritin-like"/>
</dbReference>
<dbReference type="PANTHER" id="PTHR11431:SF75">
    <property type="entry name" value="FERRITIN"/>
    <property type="match status" value="1"/>
</dbReference>
<keyword evidence="2 6" id="KW-0409">Iron storage</keyword>
<dbReference type="GO" id="GO:0008198">
    <property type="term" value="F:ferrous iron binding"/>
    <property type="evidence" value="ECO:0007669"/>
    <property type="project" value="TreeGrafter"/>
</dbReference>
<proteinExistence type="inferred from homology"/>
<dbReference type="GO" id="GO:0006826">
    <property type="term" value="P:iron ion transport"/>
    <property type="evidence" value="ECO:0007669"/>
    <property type="project" value="InterPro"/>
</dbReference>
<feature type="binding site" evidence="5">
    <location>
        <position position="129"/>
    </location>
    <ligand>
        <name>Fe cation</name>
        <dbReference type="ChEBI" id="CHEBI:24875"/>
        <label>1</label>
    </ligand>
</feature>
<dbReference type="Pfam" id="PF00210">
    <property type="entry name" value="Ferritin"/>
    <property type="match status" value="1"/>
</dbReference>
<evidence type="ECO:0000259" key="7">
    <source>
        <dbReference type="PROSITE" id="PS50905"/>
    </source>
</evidence>
<evidence type="ECO:0000256" key="2">
    <source>
        <dbReference type="ARBA" id="ARBA00022434"/>
    </source>
</evidence>
<dbReference type="GO" id="GO:0008199">
    <property type="term" value="F:ferric iron binding"/>
    <property type="evidence" value="ECO:0007669"/>
    <property type="project" value="InterPro"/>
</dbReference>
<organism evidence="8 9">
    <name type="scientific">Aphidius gifuensis</name>
    <name type="common">Parasitoid wasp</name>
    <dbReference type="NCBI Taxonomy" id="684658"/>
    <lineage>
        <taxon>Eukaryota</taxon>
        <taxon>Metazoa</taxon>
        <taxon>Ecdysozoa</taxon>
        <taxon>Arthropoda</taxon>
        <taxon>Hexapoda</taxon>
        <taxon>Insecta</taxon>
        <taxon>Pterygota</taxon>
        <taxon>Neoptera</taxon>
        <taxon>Endopterygota</taxon>
        <taxon>Hymenoptera</taxon>
        <taxon>Apocrita</taxon>
        <taxon>Ichneumonoidea</taxon>
        <taxon>Braconidae</taxon>
        <taxon>Aphidiinae</taxon>
        <taxon>Aphidius</taxon>
    </lineage>
</organism>
<dbReference type="EC" id="1.16.3.1" evidence="6"/>
<gene>
    <name evidence="8" type="ORF">HCN44_003294</name>
</gene>
<keyword evidence="4 5" id="KW-0408">Iron</keyword>
<dbReference type="InterPro" id="IPR001519">
    <property type="entry name" value="Ferritin"/>
</dbReference>
<reference evidence="8 9" key="1">
    <citation type="submission" date="2020-08" db="EMBL/GenBank/DDBJ databases">
        <title>Aphidius gifuensis genome sequencing and assembly.</title>
        <authorList>
            <person name="Du Z."/>
        </authorList>
    </citation>
    <scope>NUCLEOTIDE SEQUENCE [LARGE SCALE GENOMIC DNA]</scope>
    <source>
        <strain evidence="8">YNYX2018</strain>
        <tissue evidence="8">Adults</tissue>
    </source>
</reference>
<comment type="similarity">
    <text evidence="1 6">Belongs to the ferritin family.</text>
</comment>
<keyword evidence="3 5" id="KW-0479">Metal-binding</keyword>
<dbReference type="InterPro" id="IPR008331">
    <property type="entry name" value="Ferritin_DPS_dom"/>
</dbReference>
<evidence type="ECO:0000256" key="3">
    <source>
        <dbReference type="ARBA" id="ARBA00022723"/>
    </source>
</evidence>
<dbReference type="AlphaFoldDB" id="A0A834XKZ1"/>
<feature type="binding site" evidence="5">
    <location>
        <position position="174"/>
    </location>
    <ligand>
        <name>Fe cation</name>
        <dbReference type="ChEBI" id="CHEBI:24875"/>
        <label>1</label>
    </ligand>
</feature>
<feature type="binding site" evidence="5">
    <location>
        <position position="208"/>
    </location>
    <ligand>
        <name>Fe cation</name>
        <dbReference type="ChEBI" id="CHEBI:24875"/>
        <label>1</label>
    </ligand>
</feature>
<dbReference type="PANTHER" id="PTHR11431">
    <property type="entry name" value="FERRITIN"/>
    <property type="match status" value="1"/>
</dbReference>
<dbReference type="GO" id="GO:0006879">
    <property type="term" value="P:intracellular iron ion homeostasis"/>
    <property type="evidence" value="ECO:0007669"/>
    <property type="project" value="UniProtKB-KW"/>
</dbReference>
<dbReference type="CDD" id="cd01056">
    <property type="entry name" value="Euk_Ferritin"/>
    <property type="match status" value="1"/>
</dbReference>
<dbReference type="EMBL" id="JACMRX010000006">
    <property type="protein sequence ID" value="KAF7987532.1"/>
    <property type="molecule type" value="Genomic_DNA"/>
</dbReference>
<feature type="domain" description="Ferritin-like diiron" evidence="7">
    <location>
        <begin position="77"/>
        <end position="226"/>
    </location>
</feature>
<evidence type="ECO:0000313" key="9">
    <source>
        <dbReference type="Proteomes" id="UP000639338"/>
    </source>
</evidence>
<protein>
    <recommendedName>
        <fullName evidence="6">Ferritin</fullName>
        <ecNumber evidence="6">1.16.3.1</ecNumber>
    </recommendedName>
</protein>
<keyword evidence="9" id="KW-1185">Reference proteome</keyword>
<evidence type="ECO:0000256" key="5">
    <source>
        <dbReference type="PIRSR" id="PIRSR601519-1"/>
    </source>
</evidence>
<feature type="binding site" evidence="5">
    <location>
        <position position="94"/>
    </location>
    <ligand>
        <name>Fe cation</name>
        <dbReference type="ChEBI" id="CHEBI:24875"/>
        <label>1</label>
    </ligand>
</feature>